<dbReference type="NCBIfam" id="TIGR00726">
    <property type="entry name" value="peptidoglycan editing factor PgeF"/>
    <property type="match status" value="1"/>
</dbReference>
<accession>A0A662D6Y6</accession>
<evidence type="ECO:0000256" key="7">
    <source>
        <dbReference type="ARBA" id="ARBA00047989"/>
    </source>
</evidence>
<keyword evidence="5" id="KW-0378">Hydrolase</keyword>
<evidence type="ECO:0000256" key="3">
    <source>
        <dbReference type="ARBA" id="ARBA00022679"/>
    </source>
</evidence>
<dbReference type="GO" id="GO:0016787">
    <property type="term" value="F:hydrolase activity"/>
    <property type="evidence" value="ECO:0007669"/>
    <property type="project" value="UniProtKB-KW"/>
</dbReference>
<evidence type="ECO:0000256" key="9">
    <source>
        <dbReference type="ARBA" id="ARBA00049893"/>
    </source>
</evidence>
<comment type="catalytic activity">
    <reaction evidence="8">
        <text>adenosine + phosphate = alpha-D-ribose 1-phosphate + adenine</text>
        <dbReference type="Rhea" id="RHEA:27642"/>
        <dbReference type="ChEBI" id="CHEBI:16335"/>
        <dbReference type="ChEBI" id="CHEBI:16708"/>
        <dbReference type="ChEBI" id="CHEBI:43474"/>
        <dbReference type="ChEBI" id="CHEBI:57720"/>
        <dbReference type="EC" id="2.4.2.1"/>
    </reaction>
    <physiologicalReaction direction="left-to-right" evidence="8">
        <dbReference type="Rhea" id="RHEA:27643"/>
    </physiologicalReaction>
</comment>
<dbReference type="PANTHER" id="PTHR30616:SF2">
    <property type="entry name" value="PURINE NUCLEOSIDE PHOSPHORYLASE LACC1"/>
    <property type="match status" value="1"/>
</dbReference>
<evidence type="ECO:0000256" key="10">
    <source>
        <dbReference type="RuleBase" id="RU361274"/>
    </source>
</evidence>
<comment type="catalytic activity">
    <reaction evidence="9">
        <text>S-methyl-5'-thioadenosine + phosphate = 5-(methylsulfanyl)-alpha-D-ribose 1-phosphate + adenine</text>
        <dbReference type="Rhea" id="RHEA:11852"/>
        <dbReference type="ChEBI" id="CHEBI:16708"/>
        <dbReference type="ChEBI" id="CHEBI:17509"/>
        <dbReference type="ChEBI" id="CHEBI:43474"/>
        <dbReference type="ChEBI" id="CHEBI:58533"/>
        <dbReference type="EC" id="2.4.2.28"/>
    </reaction>
    <physiologicalReaction direction="left-to-right" evidence="9">
        <dbReference type="Rhea" id="RHEA:11853"/>
    </physiologicalReaction>
</comment>
<dbReference type="EMBL" id="QMQA01000239">
    <property type="protein sequence ID" value="RLE11560.1"/>
    <property type="molecule type" value="Genomic_DNA"/>
</dbReference>
<dbReference type="PANTHER" id="PTHR30616">
    <property type="entry name" value="UNCHARACTERIZED PROTEIN YFIH"/>
    <property type="match status" value="1"/>
</dbReference>
<evidence type="ECO:0000256" key="1">
    <source>
        <dbReference type="ARBA" id="ARBA00000553"/>
    </source>
</evidence>
<reference evidence="11 12" key="1">
    <citation type="submission" date="2018-06" db="EMBL/GenBank/DDBJ databases">
        <title>Extensive metabolic versatility and redundancy in microbially diverse, dynamic hydrothermal sediments.</title>
        <authorList>
            <person name="Dombrowski N."/>
            <person name="Teske A."/>
            <person name="Baker B.J."/>
        </authorList>
    </citation>
    <scope>NUCLEOTIDE SEQUENCE [LARGE SCALE GENOMIC DNA]</scope>
    <source>
        <strain evidence="11">B3_G15</strain>
    </source>
</reference>
<dbReference type="InterPro" id="IPR003730">
    <property type="entry name" value="Cu_polyphenol_OxRdtase"/>
</dbReference>
<protein>
    <recommendedName>
        <fullName evidence="10">Purine nucleoside phosphorylase</fullName>
    </recommendedName>
</protein>
<evidence type="ECO:0000256" key="2">
    <source>
        <dbReference type="ARBA" id="ARBA00007353"/>
    </source>
</evidence>
<keyword evidence="3" id="KW-0808">Transferase</keyword>
<name>A0A662D6Y6_UNCAE</name>
<gene>
    <name evidence="11" type="primary">pgeF</name>
    <name evidence="11" type="ORF">DRJ04_07785</name>
</gene>
<dbReference type="InterPro" id="IPR011324">
    <property type="entry name" value="Cytotoxic_necrot_fac-like_cat"/>
</dbReference>
<dbReference type="Gene3D" id="3.60.140.10">
    <property type="entry name" value="CNF1/YfiH-like putative cysteine hydrolases"/>
    <property type="match status" value="1"/>
</dbReference>
<evidence type="ECO:0000313" key="11">
    <source>
        <dbReference type="EMBL" id="RLE11560.1"/>
    </source>
</evidence>
<comment type="catalytic activity">
    <reaction evidence="7">
        <text>adenosine + H2O + H(+) = inosine + NH4(+)</text>
        <dbReference type="Rhea" id="RHEA:24408"/>
        <dbReference type="ChEBI" id="CHEBI:15377"/>
        <dbReference type="ChEBI" id="CHEBI:15378"/>
        <dbReference type="ChEBI" id="CHEBI:16335"/>
        <dbReference type="ChEBI" id="CHEBI:17596"/>
        <dbReference type="ChEBI" id="CHEBI:28938"/>
        <dbReference type="EC" id="3.5.4.4"/>
    </reaction>
    <physiologicalReaction direction="left-to-right" evidence="7">
        <dbReference type="Rhea" id="RHEA:24409"/>
    </physiologicalReaction>
</comment>
<organism evidence="11 12">
    <name type="scientific">Aerophobetes bacterium</name>
    <dbReference type="NCBI Taxonomy" id="2030807"/>
    <lineage>
        <taxon>Bacteria</taxon>
        <taxon>Candidatus Aerophobota</taxon>
    </lineage>
</organism>
<dbReference type="GO" id="GO:0005507">
    <property type="term" value="F:copper ion binding"/>
    <property type="evidence" value="ECO:0007669"/>
    <property type="project" value="TreeGrafter"/>
</dbReference>
<dbReference type="Pfam" id="PF02578">
    <property type="entry name" value="Cu-oxidase_4"/>
    <property type="match status" value="1"/>
</dbReference>
<comment type="similarity">
    <text evidence="2 10">Belongs to the purine nucleoside phosphorylase YfiH/LACC1 family.</text>
</comment>
<keyword evidence="6" id="KW-0862">Zinc</keyword>
<dbReference type="InterPro" id="IPR038371">
    <property type="entry name" value="Cu_polyphenol_OxRdtase_sf"/>
</dbReference>
<evidence type="ECO:0000256" key="5">
    <source>
        <dbReference type="ARBA" id="ARBA00022801"/>
    </source>
</evidence>
<comment type="caution">
    <text evidence="11">The sequence shown here is derived from an EMBL/GenBank/DDBJ whole genome shotgun (WGS) entry which is preliminary data.</text>
</comment>
<keyword evidence="4" id="KW-0479">Metal-binding</keyword>
<proteinExistence type="inferred from homology"/>
<dbReference type="AlphaFoldDB" id="A0A662D6Y6"/>
<comment type="catalytic activity">
    <reaction evidence="1">
        <text>inosine + phosphate = alpha-D-ribose 1-phosphate + hypoxanthine</text>
        <dbReference type="Rhea" id="RHEA:27646"/>
        <dbReference type="ChEBI" id="CHEBI:17368"/>
        <dbReference type="ChEBI" id="CHEBI:17596"/>
        <dbReference type="ChEBI" id="CHEBI:43474"/>
        <dbReference type="ChEBI" id="CHEBI:57720"/>
        <dbReference type="EC" id="2.4.2.1"/>
    </reaction>
    <physiologicalReaction direction="left-to-right" evidence="1">
        <dbReference type="Rhea" id="RHEA:27647"/>
    </physiologicalReaction>
</comment>
<dbReference type="Proteomes" id="UP000280417">
    <property type="component" value="Unassembled WGS sequence"/>
</dbReference>
<dbReference type="SUPFAM" id="SSF64438">
    <property type="entry name" value="CNF1/YfiH-like putative cysteine hydrolases"/>
    <property type="match status" value="1"/>
</dbReference>
<evidence type="ECO:0000256" key="8">
    <source>
        <dbReference type="ARBA" id="ARBA00048968"/>
    </source>
</evidence>
<evidence type="ECO:0000256" key="4">
    <source>
        <dbReference type="ARBA" id="ARBA00022723"/>
    </source>
</evidence>
<dbReference type="CDD" id="cd16833">
    <property type="entry name" value="YfiH"/>
    <property type="match status" value="1"/>
</dbReference>
<sequence length="275" mass="30414">MDSHLIAHREGKTVYFTFSLLDRVNQLIHAVSTRLGGVSKGIYHSLNIGFHVGDEENNVIKNREIFCRTLGLNLSSVAAGEQVHGTHIAIVQAGDRGKGAYSWKESFPRTDALTTNVPGVSLLVVVADCPALLFFDPAHKAVALAHTGWRGSIKGILQKTIQKMSQNFHTNPQDLLVAISPSIGPCCYRIGKDTLKQLVTSFPANWKNFVIFKPDGSAHLDLWKLNRYQLLKMGVKHTNIEIARICTACHTNLFYSHRKERGKTGRCGMIVSIKG</sequence>
<evidence type="ECO:0000313" key="12">
    <source>
        <dbReference type="Proteomes" id="UP000280417"/>
    </source>
</evidence>
<dbReference type="GO" id="GO:0017061">
    <property type="term" value="F:S-methyl-5-thioadenosine phosphorylase activity"/>
    <property type="evidence" value="ECO:0007669"/>
    <property type="project" value="UniProtKB-EC"/>
</dbReference>
<evidence type="ECO:0000256" key="6">
    <source>
        <dbReference type="ARBA" id="ARBA00022833"/>
    </source>
</evidence>